<feature type="transmembrane region" description="Helical" evidence="1">
    <location>
        <begin position="146"/>
        <end position="170"/>
    </location>
</feature>
<evidence type="ECO:0000313" key="4">
    <source>
        <dbReference type="Proteomes" id="UP001215598"/>
    </source>
</evidence>
<dbReference type="Proteomes" id="UP001215598">
    <property type="component" value="Unassembled WGS sequence"/>
</dbReference>
<protein>
    <recommendedName>
        <fullName evidence="2">DUF6535 domain-containing protein</fullName>
    </recommendedName>
</protein>
<accession>A0AAD7JCQ1</accession>
<feature type="non-terminal residue" evidence="3">
    <location>
        <position position="1"/>
    </location>
</feature>
<gene>
    <name evidence="3" type="ORF">B0H16DRAFT_1533767</name>
</gene>
<keyword evidence="1" id="KW-1133">Transmembrane helix</keyword>
<keyword evidence="4" id="KW-1185">Reference proteome</keyword>
<feature type="transmembrane region" description="Helical" evidence="1">
    <location>
        <begin position="53"/>
        <end position="77"/>
    </location>
</feature>
<evidence type="ECO:0000313" key="3">
    <source>
        <dbReference type="EMBL" id="KAJ7759569.1"/>
    </source>
</evidence>
<keyword evidence="1" id="KW-0812">Transmembrane</keyword>
<name>A0AAD7JCQ1_9AGAR</name>
<proteinExistence type="predicted"/>
<dbReference type="EMBL" id="JARKIB010000039">
    <property type="protein sequence ID" value="KAJ7759569.1"/>
    <property type="molecule type" value="Genomic_DNA"/>
</dbReference>
<organism evidence="3 4">
    <name type="scientific">Mycena metata</name>
    <dbReference type="NCBI Taxonomy" id="1033252"/>
    <lineage>
        <taxon>Eukaryota</taxon>
        <taxon>Fungi</taxon>
        <taxon>Dikarya</taxon>
        <taxon>Basidiomycota</taxon>
        <taxon>Agaricomycotina</taxon>
        <taxon>Agaricomycetes</taxon>
        <taxon>Agaricomycetidae</taxon>
        <taxon>Agaricales</taxon>
        <taxon>Marasmiineae</taxon>
        <taxon>Mycenaceae</taxon>
        <taxon>Mycena</taxon>
    </lineage>
</organism>
<evidence type="ECO:0000256" key="1">
    <source>
        <dbReference type="SAM" id="Phobius"/>
    </source>
</evidence>
<dbReference type="InterPro" id="IPR045338">
    <property type="entry name" value="DUF6535"/>
</dbReference>
<sequence length="214" mass="23920">MYMKLADEHDKEFQQKYSTDLDTALIFAGLFSAVSSAFIIQIEPKLESDPLSIIVAVQSLLYISLFTTLLAALLAVLGKQWVMHYQAAGSRGTMEERGLERQRKLDGLRRWKFDAILQMFPLLLQLALLLFSSALSLYLWTVHRSIAAIVLALTIFGVSAYICFLASAILSSDSPFQTPLAPIAAHIGSQILRTIDPVLDRIRRTVNPIPRKIN</sequence>
<feature type="transmembrane region" description="Helical" evidence="1">
    <location>
        <begin position="21"/>
        <end position="41"/>
    </location>
</feature>
<comment type="caution">
    <text evidence="3">The sequence shown here is derived from an EMBL/GenBank/DDBJ whole genome shotgun (WGS) entry which is preliminary data.</text>
</comment>
<feature type="transmembrane region" description="Helical" evidence="1">
    <location>
        <begin position="119"/>
        <end position="140"/>
    </location>
</feature>
<feature type="domain" description="DUF6535" evidence="2">
    <location>
        <begin position="52"/>
        <end position="141"/>
    </location>
</feature>
<keyword evidence="1" id="KW-0472">Membrane</keyword>
<dbReference type="Pfam" id="PF20153">
    <property type="entry name" value="DUF6535"/>
    <property type="match status" value="1"/>
</dbReference>
<reference evidence="3" key="1">
    <citation type="submission" date="2023-03" db="EMBL/GenBank/DDBJ databases">
        <title>Massive genome expansion in bonnet fungi (Mycena s.s.) driven by repeated elements and novel gene families across ecological guilds.</title>
        <authorList>
            <consortium name="Lawrence Berkeley National Laboratory"/>
            <person name="Harder C.B."/>
            <person name="Miyauchi S."/>
            <person name="Viragh M."/>
            <person name="Kuo A."/>
            <person name="Thoen E."/>
            <person name="Andreopoulos B."/>
            <person name="Lu D."/>
            <person name="Skrede I."/>
            <person name="Drula E."/>
            <person name="Henrissat B."/>
            <person name="Morin E."/>
            <person name="Kohler A."/>
            <person name="Barry K."/>
            <person name="LaButti K."/>
            <person name="Morin E."/>
            <person name="Salamov A."/>
            <person name="Lipzen A."/>
            <person name="Mereny Z."/>
            <person name="Hegedus B."/>
            <person name="Baldrian P."/>
            <person name="Stursova M."/>
            <person name="Weitz H."/>
            <person name="Taylor A."/>
            <person name="Grigoriev I.V."/>
            <person name="Nagy L.G."/>
            <person name="Martin F."/>
            <person name="Kauserud H."/>
        </authorList>
    </citation>
    <scope>NUCLEOTIDE SEQUENCE</scope>
    <source>
        <strain evidence="3">CBHHK182m</strain>
    </source>
</reference>
<dbReference type="AlphaFoldDB" id="A0AAD7JCQ1"/>
<evidence type="ECO:0000259" key="2">
    <source>
        <dbReference type="Pfam" id="PF20153"/>
    </source>
</evidence>